<reference evidence="2" key="1">
    <citation type="journal article" date="2019" name="Int. J. Syst. Evol. Microbiol.">
        <title>The Global Catalogue of Microorganisms (GCM) 10K type strain sequencing project: providing services to taxonomists for standard genome sequencing and annotation.</title>
        <authorList>
            <consortium name="The Broad Institute Genomics Platform"/>
            <consortium name="The Broad Institute Genome Sequencing Center for Infectious Disease"/>
            <person name="Wu L."/>
            <person name="Ma J."/>
        </authorList>
    </citation>
    <scope>NUCLEOTIDE SEQUENCE [LARGE SCALE GENOMIC DNA]</scope>
    <source>
        <strain evidence="2">CGMCC 1.12702</strain>
    </source>
</reference>
<accession>A0ABW4TW20</accession>
<dbReference type="EMBL" id="JBHUGS010000001">
    <property type="protein sequence ID" value="MFD1950268.1"/>
    <property type="molecule type" value="Genomic_DNA"/>
</dbReference>
<organism evidence="1 2">
    <name type="scientific">Sphingomonas arantia</name>
    <dbReference type="NCBI Taxonomy" id="1460676"/>
    <lineage>
        <taxon>Bacteria</taxon>
        <taxon>Pseudomonadati</taxon>
        <taxon>Pseudomonadota</taxon>
        <taxon>Alphaproteobacteria</taxon>
        <taxon>Sphingomonadales</taxon>
        <taxon>Sphingomonadaceae</taxon>
        <taxon>Sphingomonas</taxon>
    </lineage>
</organism>
<name>A0ABW4TW20_9SPHN</name>
<protein>
    <submittedName>
        <fullName evidence="1">Uncharacterized protein</fullName>
    </submittedName>
</protein>
<evidence type="ECO:0000313" key="2">
    <source>
        <dbReference type="Proteomes" id="UP001597400"/>
    </source>
</evidence>
<sequence length="60" mass="6880">MTDRGDIPNFDHLLAKKQAGIAARQLMSLLTDDAVRTLMADDQEETRRFATEEFNRRGLE</sequence>
<proteinExistence type="predicted"/>
<dbReference type="RefSeq" id="WP_380928147.1">
    <property type="nucleotide sequence ID" value="NZ_JBHUGS010000001.1"/>
</dbReference>
<keyword evidence="2" id="KW-1185">Reference proteome</keyword>
<gene>
    <name evidence="1" type="ORF">ACFSGX_05745</name>
</gene>
<comment type="caution">
    <text evidence="1">The sequence shown here is derived from an EMBL/GenBank/DDBJ whole genome shotgun (WGS) entry which is preliminary data.</text>
</comment>
<dbReference type="Proteomes" id="UP001597400">
    <property type="component" value="Unassembled WGS sequence"/>
</dbReference>
<evidence type="ECO:0000313" key="1">
    <source>
        <dbReference type="EMBL" id="MFD1950268.1"/>
    </source>
</evidence>